<dbReference type="Gene3D" id="3.90.105.20">
    <property type="match status" value="1"/>
</dbReference>
<dbReference type="NCBIfam" id="NF003098">
    <property type="entry name" value="PRK04019.1-5"/>
    <property type="match status" value="1"/>
</dbReference>
<keyword evidence="3 6" id="KW-0694">RNA-binding</keyword>
<dbReference type="PANTHER" id="PTHR45699:SF3">
    <property type="entry name" value="LARGE RIBOSOMAL SUBUNIT PROTEIN UL10"/>
    <property type="match status" value="1"/>
</dbReference>
<dbReference type="InterPro" id="IPR001790">
    <property type="entry name" value="Ribosomal_uL10"/>
</dbReference>
<accession>M0ML72</accession>
<dbReference type="InParanoid" id="M0ML72"/>
<comment type="caution">
    <text evidence="9">The sequence shown here is derived from an EMBL/GenBank/DDBJ whole genome shotgun (WGS) entry which is preliminary data.</text>
</comment>
<evidence type="ECO:0000313" key="9">
    <source>
        <dbReference type="EMBL" id="EMA45190.1"/>
    </source>
</evidence>
<dbReference type="InterPro" id="IPR043164">
    <property type="entry name" value="Ribosomal_uL10-like_insert_sf"/>
</dbReference>
<dbReference type="FunCoup" id="M0ML72">
    <property type="interactions" value="155"/>
</dbReference>
<evidence type="ECO:0000256" key="2">
    <source>
        <dbReference type="ARBA" id="ARBA00022730"/>
    </source>
</evidence>
<evidence type="ECO:0000256" key="1">
    <source>
        <dbReference type="ARBA" id="ARBA00008889"/>
    </source>
</evidence>
<dbReference type="InterPro" id="IPR050323">
    <property type="entry name" value="Ribosomal_protein_uL10"/>
</dbReference>
<gene>
    <name evidence="6" type="primary">rpl10</name>
    <name evidence="6 9" type="synonym">rplP0</name>
    <name evidence="9" type="ORF">C449_07882</name>
</gene>
<dbReference type="Proteomes" id="UP000011669">
    <property type="component" value="Unassembled WGS sequence"/>
</dbReference>
<dbReference type="Pfam" id="PF17777">
    <property type="entry name" value="RL10P_insert"/>
    <property type="match status" value="1"/>
</dbReference>
<evidence type="ECO:0000256" key="6">
    <source>
        <dbReference type="HAMAP-Rule" id="MF_00280"/>
    </source>
</evidence>
<proteinExistence type="inferred from homology"/>
<comment type="subunit">
    <text evidence="6">Part of the 50S ribosomal subunit. Forms part of the ribosomal stalk which helps the ribosome interact with GTP-bound translation factors. Forms a heptameric L10(L12)2(L12)2(L12)2 complex, where L10 forms an elongated spine to which the L12 dimers bind in a sequential fashion.</text>
</comment>
<dbReference type="InterPro" id="IPR043141">
    <property type="entry name" value="Ribosomal_uL10-like_sf"/>
</dbReference>
<feature type="compositionally biased region" description="Gly residues" evidence="7">
    <location>
        <begin position="345"/>
        <end position="354"/>
    </location>
</feature>
<feature type="compositionally biased region" description="Acidic residues" evidence="7">
    <location>
        <begin position="303"/>
        <end position="344"/>
    </location>
</feature>
<keyword evidence="10" id="KW-1185">Reference proteome</keyword>
<dbReference type="InterPro" id="IPR022909">
    <property type="entry name" value="Ribosomal_uL10_arc"/>
</dbReference>
<dbReference type="Pfam" id="PF00466">
    <property type="entry name" value="Ribosomal_L10"/>
    <property type="match status" value="1"/>
</dbReference>
<dbReference type="SUPFAM" id="SSF160369">
    <property type="entry name" value="Ribosomal protein L10-like"/>
    <property type="match status" value="1"/>
</dbReference>
<sequence>MSAESEAGDRQTEAIPEWKREEVADLADLIETYESVGVVSIGGIPSRQLQAMRRELHGEAELRVSRNTLLVRALEAAGEGVADLTSEIEGQVGLIGTDENPFGLYRQLEASKTPAPINAGEIAPNAITIPESDTGVDPGPFVGELQQVGAAARIMDGSIHVTEDSTVLEEGEEVSAQLANVLGELGIEPKEVGLDLKTVYADGILFEPDELAIDVDEYRADVEAAAARARNLSINAVYPTDRTAGALLGQASTEARSLGVHAAIESPDIADELVSKADAQVRALAAHIDDDEALPEELREQVVEESADAGADADADESNDDEADAETEPDADADDESDDDDDGDAGAGLGEMFG</sequence>
<dbReference type="InterPro" id="IPR040637">
    <property type="entry name" value="Ribosomal_uL10-like_insert"/>
</dbReference>
<dbReference type="GO" id="GO:0003735">
    <property type="term" value="F:structural constituent of ribosome"/>
    <property type="evidence" value="ECO:0007669"/>
    <property type="project" value="TreeGrafter"/>
</dbReference>
<name>M0ML72_9EURY</name>
<evidence type="ECO:0000256" key="3">
    <source>
        <dbReference type="ARBA" id="ARBA00022884"/>
    </source>
</evidence>
<dbReference type="GO" id="GO:0000027">
    <property type="term" value="P:ribosomal large subunit assembly"/>
    <property type="evidence" value="ECO:0007669"/>
    <property type="project" value="TreeGrafter"/>
</dbReference>
<dbReference type="AlphaFoldDB" id="M0ML72"/>
<dbReference type="HAMAP" id="MF_00280">
    <property type="entry name" value="Ribosomal_uL10_arch"/>
    <property type="match status" value="1"/>
</dbReference>
<keyword evidence="2 6" id="KW-0699">rRNA-binding</keyword>
<feature type="domain" description="Large ribosomal subunit protein uL10-like insertion" evidence="8">
    <location>
        <begin position="119"/>
        <end position="187"/>
    </location>
</feature>
<feature type="region of interest" description="Disordered" evidence="7">
    <location>
        <begin position="292"/>
        <end position="354"/>
    </location>
</feature>
<evidence type="ECO:0000256" key="7">
    <source>
        <dbReference type="SAM" id="MobiDB-lite"/>
    </source>
</evidence>
<dbReference type="STRING" id="1227455.C449_07882"/>
<dbReference type="GO" id="GO:0022625">
    <property type="term" value="C:cytosolic large ribosomal subunit"/>
    <property type="evidence" value="ECO:0007669"/>
    <property type="project" value="TreeGrafter"/>
</dbReference>
<dbReference type="GO" id="GO:0070180">
    <property type="term" value="F:large ribosomal subunit rRNA binding"/>
    <property type="evidence" value="ECO:0007669"/>
    <property type="project" value="UniProtKB-UniRule"/>
</dbReference>
<evidence type="ECO:0000256" key="5">
    <source>
        <dbReference type="ARBA" id="ARBA00023274"/>
    </source>
</evidence>
<evidence type="ECO:0000259" key="8">
    <source>
        <dbReference type="Pfam" id="PF17777"/>
    </source>
</evidence>
<evidence type="ECO:0000256" key="4">
    <source>
        <dbReference type="ARBA" id="ARBA00022980"/>
    </source>
</evidence>
<dbReference type="EMBL" id="AOMD01000019">
    <property type="protein sequence ID" value="EMA45190.1"/>
    <property type="molecule type" value="Genomic_DNA"/>
</dbReference>
<dbReference type="PANTHER" id="PTHR45699">
    <property type="entry name" value="60S ACIDIC RIBOSOMAL PROTEIN P0"/>
    <property type="match status" value="1"/>
</dbReference>
<comment type="function">
    <text evidence="6">Forms part of the ribosomal stalk, playing a central role in the interaction of the ribosome with GTP-bound translation factors.</text>
</comment>
<dbReference type="PATRIC" id="fig|1227455.4.peg.1611"/>
<dbReference type="OrthoDB" id="30930at2157"/>
<comment type="similarity">
    <text evidence="1 6">Belongs to the universal ribosomal protein uL10 family.</text>
</comment>
<dbReference type="CDD" id="cd05795">
    <property type="entry name" value="Ribosomal_P0_L10e"/>
    <property type="match status" value="1"/>
</dbReference>
<organism evidence="9 10">
    <name type="scientific">Halococcus saccharolyticus DSM 5350</name>
    <dbReference type="NCBI Taxonomy" id="1227455"/>
    <lineage>
        <taxon>Archaea</taxon>
        <taxon>Methanobacteriati</taxon>
        <taxon>Methanobacteriota</taxon>
        <taxon>Stenosarchaea group</taxon>
        <taxon>Halobacteria</taxon>
        <taxon>Halobacteriales</taxon>
        <taxon>Halococcaceae</taxon>
        <taxon>Halococcus</taxon>
    </lineage>
</organism>
<protein>
    <recommendedName>
        <fullName evidence="6">Large ribosomal subunit protein uL10</fullName>
    </recommendedName>
    <alternativeName>
        <fullName evidence="6">Acidic ribosomal protein P0 homolog</fullName>
    </alternativeName>
</protein>
<dbReference type="GO" id="GO:0002181">
    <property type="term" value="P:cytoplasmic translation"/>
    <property type="evidence" value="ECO:0007669"/>
    <property type="project" value="TreeGrafter"/>
</dbReference>
<keyword evidence="5 6" id="KW-0687">Ribonucleoprotein</keyword>
<keyword evidence="4 6" id="KW-0689">Ribosomal protein</keyword>
<dbReference type="RefSeq" id="WP_006077428.1">
    <property type="nucleotide sequence ID" value="NZ_AOMD01000019.1"/>
</dbReference>
<dbReference type="Gene3D" id="3.30.70.1730">
    <property type="match status" value="1"/>
</dbReference>
<dbReference type="Gene3D" id="6.10.140.760">
    <property type="match status" value="1"/>
</dbReference>
<reference evidence="9 10" key="1">
    <citation type="journal article" date="2014" name="PLoS Genet.">
        <title>Phylogenetically driven sequencing of extremely halophilic archaea reveals strategies for static and dynamic osmo-response.</title>
        <authorList>
            <person name="Becker E.A."/>
            <person name="Seitzer P.M."/>
            <person name="Tritt A."/>
            <person name="Larsen D."/>
            <person name="Krusor M."/>
            <person name="Yao A.I."/>
            <person name="Wu D."/>
            <person name="Madern D."/>
            <person name="Eisen J.A."/>
            <person name="Darling A.E."/>
            <person name="Facciotti M.T."/>
        </authorList>
    </citation>
    <scope>NUCLEOTIDE SEQUENCE [LARGE SCALE GENOMIC DNA]</scope>
    <source>
        <strain evidence="9 10">DSM 5350</strain>
    </source>
</reference>
<dbReference type="NCBIfam" id="NF003097">
    <property type="entry name" value="PRK04019.1-4"/>
    <property type="match status" value="1"/>
</dbReference>
<evidence type="ECO:0000313" key="10">
    <source>
        <dbReference type="Proteomes" id="UP000011669"/>
    </source>
</evidence>